<feature type="transmembrane region" description="Helical" evidence="6">
    <location>
        <begin position="231"/>
        <end position="256"/>
    </location>
</feature>
<name>A0A3Q3E3L5_9LABR</name>
<keyword evidence="4 6" id="KW-1133">Transmembrane helix</keyword>
<dbReference type="GO" id="GO:0005313">
    <property type="term" value="F:L-glutamate transmembrane transporter activity"/>
    <property type="evidence" value="ECO:0007669"/>
    <property type="project" value="TreeGrafter"/>
</dbReference>
<dbReference type="GO" id="GO:0015175">
    <property type="term" value="F:neutral L-amino acid transmembrane transporter activity"/>
    <property type="evidence" value="ECO:0007669"/>
    <property type="project" value="TreeGrafter"/>
</dbReference>
<keyword evidence="5 6" id="KW-0472">Membrane</keyword>
<evidence type="ECO:0000256" key="2">
    <source>
        <dbReference type="ARBA" id="ARBA00022448"/>
    </source>
</evidence>
<sequence>FLDVSDNVILFIGFPGEILTRFLQMVTAPLIISSVIISKNMMPANLVQANFNKVSNEILTTDRLEFQIPSHEPNSTETVNYFPTISTKNLLRLFGRFVGGVNILGLIVSSFIFGLTLKMMEQRGETFLDFQCLISPFLFSCILSRYSPIGILSMMAITVVYILCFRLIVHGVVVLPTIYLVVVRRNPWSVIKGVCPALVTAFLTSSSADTLELTIRCCENRNKNSRRVTRFMLPIFSSVNMNGTILYEVAAAIFIAQLSRISLNFRQIFTIGMTAAVTSTGPADLPMTGAMSTFFILTAINVPAQEASMLVAVEWLLYHCNTAVNVLGNCIGVAVVEHLSKKELEKLEEEDQLRTRSQ</sequence>
<dbReference type="GO" id="GO:0005886">
    <property type="term" value="C:plasma membrane"/>
    <property type="evidence" value="ECO:0007669"/>
    <property type="project" value="TreeGrafter"/>
</dbReference>
<evidence type="ECO:0000256" key="6">
    <source>
        <dbReference type="RuleBase" id="RU361216"/>
    </source>
</evidence>
<evidence type="ECO:0000256" key="4">
    <source>
        <dbReference type="ARBA" id="ARBA00022989"/>
    </source>
</evidence>
<organism evidence="7 8">
    <name type="scientific">Labrus bergylta</name>
    <name type="common">ballan wrasse</name>
    <dbReference type="NCBI Taxonomy" id="56723"/>
    <lineage>
        <taxon>Eukaryota</taxon>
        <taxon>Metazoa</taxon>
        <taxon>Chordata</taxon>
        <taxon>Craniata</taxon>
        <taxon>Vertebrata</taxon>
        <taxon>Euteleostomi</taxon>
        <taxon>Actinopterygii</taxon>
        <taxon>Neopterygii</taxon>
        <taxon>Teleostei</taxon>
        <taxon>Neoteleostei</taxon>
        <taxon>Acanthomorphata</taxon>
        <taxon>Eupercaria</taxon>
        <taxon>Labriformes</taxon>
        <taxon>Labridae</taxon>
        <taxon>Labrus</taxon>
    </lineage>
</organism>
<dbReference type="AlphaFoldDB" id="A0A3Q3E3L5"/>
<evidence type="ECO:0000313" key="7">
    <source>
        <dbReference type="Ensembl" id="ENSLBEP00000001578.1"/>
    </source>
</evidence>
<feature type="transmembrane region" description="Helical" evidence="6">
    <location>
        <begin position="93"/>
        <end position="115"/>
    </location>
</feature>
<feature type="transmembrane region" description="Helical" evidence="6">
    <location>
        <begin position="152"/>
        <end position="182"/>
    </location>
</feature>
<dbReference type="PRINTS" id="PR00173">
    <property type="entry name" value="EDTRNSPORT"/>
</dbReference>
<keyword evidence="2 6" id="KW-0813">Transport</keyword>
<accession>A0A3Q3E3L5</accession>
<dbReference type="Gene3D" id="1.10.3860.10">
    <property type="entry name" value="Sodium:dicarboxylate symporter"/>
    <property type="match status" value="1"/>
</dbReference>
<dbReference type="InterPro" id="IPR001991">
    <property type="entry name" value="Na-dicarboxylate_symporter"/>
</dbReference>
<keyword evidence="3 6" id="KW-0812">Transmembrane</keyword>
<dbReference type="SUPFAM" id="SSF118215">
    <property type="entry name" value="Proton glutamate symport protein"/>
    <property type="match status" value="1"/>
</dbReference>
<dbReference type="Ensembl" id="ENSLBET00000001688.1">
    <property type="protein sequence ID" value="ENSLBEP00000001578.1"/>
    <property type="gene ID" value="ENSLBEG00000001224.1"/>
</dbReference>
<keyword evidence="8" id="KW-1185">Reference proteome</keyword>
<dbReference type="PANTHER" id="PTHR11958:SF63">
    <property type="entry name" value="AMINO ACID TRANSPORTER"/>
    <property type="match status" value="1"/>
</dbReference>
<dbReference type="STRING" id="56723.ENSLBEP00000001578"/>
<dbReference type="InterPro" id="IPR050746">
    <property type="entry name" value="DAACS"/>
</dbReference>
<comment type="similarity">
    <text evidence="6">Belongs to the dicarboxylate/amino acid:cation symporter (DAACS) (TC 2.A.23) family.</text>
</comment>
<comment type="subcellular location">
    <subcellularLocation>
        <location evidence="1 6">Membrane</location>
        <topology evidence="1 6">Multi-pass membrane protein</topology>
    </subcellularLocation>
</comment>
<evidence type="ECO:0000313" key="8">
    <source>
        <dbReference type="Proteomes" id="UP000261660"/>
    </source>
</evidence>
<evidence type="ECO:0000256" key="3">
    <source>
        <dbReference type="ARBA" id="ARBA00022692"/>
    </source>
</evidence>
<dbReference type="GO" id="GO:0015501">
    <property type="term" value="F:glutamate:sodium symporter activity"/>
    <property type="evidence" value="ECO:0007669"/>
    <property type="project" value="TreeGrafter"/>
</dbReference>
<protein>
    <recommendedName>
        <fullName evidence="6">Amino acid transporter</fullName>
    </recommendedName>
</protein>
<evidence type="ECO:0000256" key="1">
    <source>
        <dbReference type="ARBA" id="ARBA00004141"/>
    </source>
</evidence>
<dbReference type="Pfam" id="PF00375">
    <property type="entry name" value="SDF"/>
    <property type="match status" value="1"/>
</dbReference>
<dbReference type="InterPro" id="IPR036458">
    <property type="entry name" value="Na:dicarbo_symporter_sf"/>
</dbReference>
<evidence type="ECO:0000256" key="5">
    <source>
        <dbReference type="ARBA" id="ARBA00023136"/>
    </source>
</evidence>
<comment type="caution">
    <text evidence="6">Lacks conserved residue(s) required for the propagation of feature annotation.</text>
</comment>
<keyword evidence="6" id="KW-0769">Symport</keyword>
<dbReference type="GeneTree" id="ENSGT00940000167643"/>
<proteinExistence type="inferred from homology"/>
<dbReference type="Proteomes" id="UP000261660">
    <property type="component" value="Unplaced"/>
</dbReference>
<reference evidence="7" key="2">
    <citation type="submission" date="2025-09" db="UniProtKB">
        <authorList>
            <consortium name="Ensembl"/>
        </authorList>
    </citation>
    <scope>IDENTIFICATION</scope>
</reference>
<dbReference type="PANTHER" id="PTHR11958">
    <property type="entry name" value="SODIUM/DICARBOXYLATE SYMPORTER-RELATED"/>
    <property type="match status" value="1"/>
</dbReference>
<reference evidence="7" key="1">
    <citation type="submission" date="2025-08" db="UniProtKB">
        <authorList>
            <consortium name="Ensembl"/>
        </authorList>
    </citation>
    <scope>IDENTIFICATION</scope>
</reference>
<dbReference type="InParanoid" id="A0A3Q3E3L5"/>